<evidence type="ECO:0000256" key="4">
    <source>
        <dbReference type="ARBA" id="ARBA00011909"/>
    </source>
</evidence>
<evidence type="ECO:0000256" key="2">
    <source>
        <dbReference type="ARBA" id="ARBA00002434"/>
    </source>
</evidence>
<dbReference type="InterPro" id="IPR029503">
    <property type="entry name" value="PTS_EIIB_mannitol"/>
</dbReference>
<evidence type="ECO:0000256" key="7">
    <source>
        <dbReference type="ARBA" id="ARBA00022475"/>
    </source>
</evidence>
<feature type="domain" description="PTS EIIC type-2" evidence="18">
    <location>
        <begin position="19"/>
        <end position="349"/>
    </location>
</feature>
<comment type="function">
    <text evidence="2">The phosphoenolpyruvate-dependent sugar phosphotransferase system (sugar PTS), a major carbohydrate active transport system, catalyzes the phosphorylation of incoming sugar substrates concomitantly with their translocation across the cell membrane. The enzyme II CmtAB PTS system is involved in D-mannitol transport.</text>
</comment>
<dbReference type="InterPro" id="IPR013014">
    <property type="entry name" value="PTS_EIIC_2"/>
</dbReference>
<dbReference type="Pfam" id="PF02302">
    <property type="entry name" value="PTS_IIB"/>
    <property type="match status" value="1"/>
</dbReference>
<dbReference type="PROSITE" id="PS51104">
    <property type="entry name" value="PTS_EIIC_TYPE_2"/>
    <property type="match status" value="1"/>
</dbReference>
<evidence type="ECO:0000259" key="17">
    <source>
        <dbReference type="PROSITE" id="PS51099"/>
    </source>
</evidence>
<evidence type="ECO:0000256" key="12">
    <source>
        <dbReference type="ARBA" id="ARBA00022692"/>
    </source>
</evidence>
<gene>
    <name evidence="19" type="ORF">DW084_14775</name>
</gene>
<dbReference type="Pfam" id="PF02378">
    <property type="entry name" value="PTS_EIIC"/>
    <property type="match status" value="1"/>
</dbReference>
<evidence type="ECO:0000313" key="19">
    <source>
        <dbReference type="EMBL" id="RHK05259.1"/>
    </source>
</evidence>
<evidence type="ECO:0000256" key="3">
    <source>
        <dbReference type="ARBA" id="ARBA00004651"/>
    </source>
</evidence>
<sequence>MNRTNMVSSAGIRVKLQKMGSFLSGMIMPNILAFIAWGLLAALFIPTGWLPNEKFNEIVPPTLNYLLPLLVAYTGGKQVYGTRGAVVASMVTMGLIVGADVTMFLGAMIVGPSAAWGMKKIDSLYEEKVKTGFEMLVKNFSGGIYAAILTVIGYVLVGPIFNTLNYMMTDAVNVLVENHLLPLVSIFMEPAKVLFLNNAINFGVFAPIGLEQVAENGRSMMFAIDNPGVGLGILLSYMVFGKGTAKKTAPGAIVIHFFGGIAEIFFPYVLMNPLLLIPAILGGMSGVATLMITGAGMISPASPGSIFAFMAVTPRGSHFGILLAITVATAVTFIGASVVHKLTNRTSDKNNEEFLLAEEKTKEMKQKGKISKDFSIKKIIFACDAGMGSSAMGAAIVRKKVQELGYDIEVTNVAIRDLSADETSLVITQKELQERAKKAAPSAHFQSVDEFLNSERYDEILADLRQSSSLDKLV</sequence>
<dbReference type="CDD" id="cd05567">
    <property type="entry name" value="PTS_IIB_mannitol"/>
    <property type="match status" value="1"/>
</dbReference>
<feature type="domain" description="PTS EIIB type-2" evidence="17">
    <location>
        <begin position="377"/>
        <end position="469"/>
    </location>
</feature>
<evidence type="ECO:0000256" key="9">
    <source>
        <dbReference type="ARBA" id="ARBA00022597"/>
    </source>
</evidence>
<dbReference type="EMBL" id="QRMZ01000022">
    <property type="protein sequence ID" value="RHK05259.1"/>
    <property type="molecule type" value="Genomic_DNA"/>
</dbReference>
<evidence type="ECO:0000256" key="6">
    <source>
        <dbReference type="ARBA" id="ARBA00022448"/>
    </source>
</evidence>
<dbReference type="EC" id="2.7.1.197" evidence="4"/>
<dbReference type="PROSITE" id="PS51099">
    <property type="entry name" value="PTS_EIIB_TYPE_2"/>
    <property type="match status" value="1"/>
</dbReference>
<protein>
    <recommendedName>
        <fullName evidence="5">PTS system mannitol-specific EIICB component</fullName>
        <ecNumber evidence="4">2.7.1.197</ecNumber>
    </recommendedName>
    <alternativeName>
        <fullName evidence="15">EIICB-Mtl</fullName>
    </alternativeName>
</protein>
<feature type="transmembrane region" description="Helical" evidence="16">
    <location>
        <begin position="319"/>
        <end position="339"/>
    </location>
</feature>
<feature type="transmembrane region" description="Helical" evidence="16">
    <location>
        <begin position="252"/>
        <end position="270"/>
    </location>
</feature>
<evidence type="ECO:0000256" key="16">
    <source>
        <dbReference type="SAM" id="Phobius"/>
    </source>
</evidence>
<comment type="subcellular location">
    <subcellularLocation>
        <location evidence="3">Cell membrane</location>
        <topology evidence="3">Multi-pass membrane protein</topology>
    </subcellularLocation>
</comment>
<dbReference type="NCBIfam" id="NF011663">
    <property type="entry name" value="PRK15083.1"/>
    <property type="match status" value="1"/>
</dbReference>
<feature type="transmembrane region" description="Helical" evidence="16">
    <location>
        <begin position="276"/>
        <end position="298"/>
    </location>
</feature>
<dbReference type="InterPro" id="IPR003501">
    <property type="entry name" value="PTS_EIIB_2/3"/>
</dbReference>
<evidence type="ECO:0000256" key="11">
    <source>
        <dbReference type="ARBA" id="ARBA00022683"/>
    </source>
</evidence>
<dbReference type="GO" id="GO:0009401">
    <property type="term" value="P:phosphoenolpyruvate-dependent sugar phosphotransferase system"/>
    <property type="evidence" value="ECO:0007669"/>
    <property type="project" value="UniProtKB-KW"/>
</dbReference>
<evidence type="ECO:0000256" key="1">
    <source>
        <dbReference type="ARBA" id="ARBA00001655"/>
    </source>
</evidence>
<feature type="transmembrane region" description="Helical" evidence="16">
    <location>
        <begin position="87"/>
        <end position="110"/>
    </location>
</feature>
<reference evidence="19 20" key="1">
    <citation type="submission" date="2018-08" db="EMBL/GenBank/DDBJ databases">
        <title>A genome reference for cultivated species of the human gut microbiota.</title>
        <authorList>
            <person name="Zou Y."/>
            <person name="Xue W."/>
            <person name="Luo G."/>
        </authorList>
    </citation>
    <scope>NUCLEOTIDE SEQUENCE [LARGE SCALE GENOMIC DNA]</scope>
    <source>
        <strain evidence="19 20">AF48-16</strain>
    </source>
</reference>
<keyword evidence="8" id="KW-0597">Phosphoprotein</keyword>
<organism evidence="19 20">
    <name type="scientific">Enterococcus casseliflavus</name>
    <name type="common">Enterococcus flavescens</name>
    <dbReference type="NCBI Taxonomy" id="37734"/>
    <lineage>
        <taxon>Bacteria</taxon>
        <taxon>Bacillati</taxon>
        <taxon>Bacillota</taxon>
        <taxon>Bacilli</taxon>
        <taxon>Lactobacillales</taxon>
        <taxon>Enterococcaceae</taxon>
        <taxon>Enterococcus</taxon>
    </lineage>
</organism>
<feature type="transmembrane region" description="Helical" evidence="16">
    <location>
        <begin position="58"/>
        <end position="75"/>
    </location>
</feature>
<evidence type="ECO:0000259" key="18">
    <source>
        <dbReference type="PROSITE" id="PS51104"/>
    </source>
</evidence>
<proteinExistence type="predicted"/>
<dbReference type="Proteomes" id="UP000286288">
    <property type="component" value="Unassembled WGS sequence"/>
</dbReference>
<dbReference type="GO" id="GO:0090563">
    <property type="term" value="F:protein-phosphocysteine-sugar phosphotransferase activity"/>
    <property type="evidence" value="ECO:0007669"/>
    <property type="project" value="TreeGrafter"/>
</dbReference>
<keyword evidence="6" id="KW-0813">Transport</keyword>
<feature type="transmembrane region" description="Helical" evidence="16">
    <location>
        <begin position="144"/>
        <end position="168"/>
    </location>
</feature>
<evidence type="ECO:0000256" key="5">
    <source>
        <dbReference type="ARBA" id="ARBA00021825"/>
    </source>
</evidence>
<comment type="catalytic activity">
    <reaction evidence="1">
        <text>D-mannitol(out) + N(pros)-phospho-L-histidyl-[protein] = D-mannitol 1-phosphate(in) + L-histidyl-[protein]</text>
        <dbReference type="Rhea" id="RHEA:33363"/>
        <dbReference type="Rhea" id="RHEA-COMP:9745"/>
        <dbReference type="Rhea" id="RHEA-COMP:9746"/>
        <dbReference type="ChEBI" id="CHEBI:16899"/>
        <dbReference type="ChEBI" id="CHEBI:29979"/>
        <dbReference type="ChEBI" id="CHEBI:61381"/>
        <dbReference type="ChEBI" id="CHEBI:64837"/>
        <dbReference type="EC" id="2.7.1.197"/>
    </reaction>
</comment>
<dbReference type="AlphaFoldDB" id="A0A415EPM7"/>
<evidence type="ECO:0000256" key="13">
    <source>
        <dbReference type="ARBA" id="ARBA00022989"/>
    </source>
</evidence>
<evidence type="ECO:0000313" key="20">
    <source>
        <dbReference type="Proteomes" id="UP000286288"/>
    </source>
</evidence>
<evidence type="ECO:0000256" key="10">
    <source>
        <dbReference type="ARBA" id="ARBA00022679"/>
    </source>
</evidence>
<dbReference type="InterPro" id="IPR003352">
    <property type="entry name" value="PTS_EIIC"/>
</dbReference>
<keyword evidence="14 16" id="KW-0472">Membrane</keyword>
<dbReference type="InterPro" id="IPR036095">
    <property type="entry name" value="PTS_EIIB-like_sf"/>
</dbReference>
<name>A0A415EPM7_ENTCA</name>
<evidence type="ECO:0000256" key="14">
    <source>
        <dbReference type="ARBA" id="ARBA00023136"/>
    </source>
</evidence>
<keyword evidence="11" id="KW-0598">Phosphotransferase system</keyword>
<dbReference type="Gene3D" id="3.40.50.2300">
    <property type="match status" value="1"/>
</dbReference>
<comment type="caution">
    <text evidence="19">The sequence shown here is derived from an EMBL/GenBank/DDBJ whole genome shotgun (WGS) entry which is preliminary data.</text>
</comment>
<dbReference type="PANTHER" id="PTHR30181">
    <property type="entry name" value="MANNITOL PERMEASE IIC COMPONENT"/>
    <property type="match status" value="1"/>
</dbReference>
<dbReference type="GO" id="GO:0005886">
    <property type="term" value="C:plasma membrane"/>
    <property type="evidence" value="ECO:0007669"/>
    <property type="project" value="UniProtKB-SubCell"/>
</dbReference>
<dbReference type="InterPro" id="IPR013011">
    <property type="entry name" value="PTS_EIIB_2"/>
</dbReference>
<keyword evidence="12 16" id="KW-0812">Transmembrane</keyword>
<evidence type="ECO:0000256" key="8">
    <source>
        <dbReference type="ARBA" id="ARBA00022553"/>
    </source>
</evidence>
<dbReference type="PANTHER" id="PTHR30181:SF2">
    <property type="entry name" value="PTS SYSTEM MANNITOL-SPECIFIC EIICBA COMPONENT"/>
    <property type="match status" value="1"/>
</dbReference>
<dbReference type="GO" id="GO:0022872">
    <property type="term" value="F:protein-N(PI)-phosphohistidine-mannitol phosphotransferase system transmembrane transporter activity"/>
    <property type="evidence" value="ECO:0007669"/>
    <property type="project" value="InterPro"/>
</dbReference>
<dbReference type="SUPFAM" id="SSF52794">
    <property type="entry name" value="PTS system IIB component-like"/>
    <property type="match status" value="1"/>
</dbReference>
<feature type="transmembrane region" description="Helical" evidence="16">
    <location>
        <begin position="220"/>
        <end position="240"/>
    </location>
</feature>
<keyword evidence="9" id="KW-0762">Sugar transport</keyword>
<evidence type="ECO:0000256" key="15">
    <source>
        <dbReference type="ARBA" id="ARBA00033349"/>
    </source>
</evidence>
<keyword evidence="10" id="KW-0808">Transferase</keyword>
<keyword evidence="7" id="KW-1003">Cell membrane</keyword>
<dbReference type="InterPro" id="IPR050893">
    <property type="entry name" value="Sugar_PTS"/>
</dbReference>
<feature type="transmembrane region" description="Helical" evidence="16">
    <location>
        <begin position="21"/>
        <end position="46"/>
    </location>
</feature>
<keyword evidence="13 16" id="KW-1133">Transmembrane helix</keyword>
<accession>A0A415EPM7</accession>